<dbReference type="Proteomes" id="UP000828390">
    <property type="component" value="Unassembled WGS sequence"/>
</dbReference>
<evidence type="ECO:0008006" key="3">
    <source>
        <dbReference type="Google" id="ProtNLM"/>
    </source>
</evidence>
<dbReference type="AlphaFoldDB" id="A0A9D4EUV3"/>
<evidence type="ECO:0000313" key="1">
    <source>
        <dbReference type="EMBL" id="KAH3785818.1"/>
    </source>
</evidence>
<evidence type="ECO:0000313" key="2">
    <source>
        <dbReference type="Proteomes" id="UP000828390"/>
    </source>
</evidence>
<reference evidence="1" key="1">
    <citation type="journal article" date="2019" name="bioRxiv">
        <title>The Genome of the Zebra Mussel, Dreissena polymorpha: A Resource for Invasive Species Research.</title>
        <authorList>
            <person name="McCartney M.A."/>
            <person name="Auch B."/>
            <person name="Kono T."/>
            <person name="Mallez S."/>
            <person name="Zhang Y."/>
            <person name="Obille A."/>
            <person name="Becker A."/>
            <person name="Abrahante J.E."/>
            <person name="Garbe J."/>
            <person name="Badalamenti J.P."/>
            <person name="Herman A."/>
            <person name="Mangelson H."/>
            <person name="Liachko I."/>
            <person name="Sullivan S."/>
            <person name="Sone E.D."/>
            <person name="Koren S."/>
            <person name="Silverstein K.A.T."/>
            <person name="Beckman K.B."/>
            <person name="Gohl D.M."/>
        </authorList>
    </citation>
    <scope>NUCLEOTIDE SEQUENCE</scope>
    <source>
        <strain evidence="1">Duluth1</strain>
        <tissue evidence="1">Whole animal</tissue>
    </source>
</reference>
<reference evidence="1" key="2">
    <citation type="submission" date="2020-11" db="EMBL/GenBank/DDBJ databases">
        <authorList>
            <person name="McCartney M.A."/>
            <person name="Auch B."/>
            <person name="Kono T."/>
            <person name="Mallez S."/>
            <person name="Becker A."/>
            <person name="Gohl D.M."/>
            <person name="Silverstein K.A.T."/>
            <person name="Koren S."/>
            <person name="Bechman K.B."/>
            <person name="Herman A."/>
            <person name="Abrahante J.E."/>
            <person name="Garbe J."/>
        </authorList>
    </citation>
    <scope>NUCLEOTIDE SEQUENCE</scope>
    <source>
        <strain evidence="1">Duluth1</strain>
        <tissue evidence="1">Whole animal</tissue>
    </source>
</reference>
<comment type="caution">
    <text evidence="1">The sequence shown here is derived from an EMBL/GenBank/DDBJ whole genome shotgun (WGS) entry which is preliminary data.</text>
</comment>
<accession>A0A9D4EUV3</accession>
<name>A0A9D4EUV3_DREPO</name>
<sequence length="320" mass="37608">MSNTVKILNEQALRAYHHLVSIFGRVKLDVKTKLALFDALVTPIILYGSEVWGIYDNPDIDKLHYKFCKNILCVKQSTSNYAVLSELGRFPLAVLCKLRALRYWMKVANNQNSLLYQVFMEQMNVLTNFNCTKNNLWCHALKSTLDNLGLGYTLYLSDFTCDISHMVNQRLKDQFVQEWSDTLASQSKMEMYLKFKKSFEYEKYLDCISNEKLRIQMSQFRLSSHYLEIEVGRYSRLSREERKCKLCNQNVCESEYHFLLCCPLYNDLRVKYNVRTPWPSISKYILMMSSKNVLKLKSIAKYLVEAFKLRCDTLNHLAVV</sequence>
<keyword evidence="2" id="KW-1185">Reference proteome</keyword>
<organism evidence="1 2">
    <name type="scientific">Dreissena polymorpha</name>
    <name type="common">Zebra mussel</name>
    <name type="synonym">Mytilus polymorpha</name>
    <dbReference type="NCBI Taxonomy" id="45954"/>
    <lineage>
        <taxon>Eukaryota</taxon>
        <taxon>Metazoa</taxon>
        <taxon>Spiralia</taxon>
        <taxon>Lophotrochozoa</taxon>
        <taxon>Mollusca</taxon>
        <taxon>Bivalvia</taxon>
        <taxon>Autobranchia</taxon>
        <taxon>Heteroconchia</taxon>
        <taxon>Euheterodonta</taxon>
        <taxon>Imparidentia</taxon>
        <taxon>Neoheterodontei</taxon>
        <taxon>Myida</taxon>
        <taxon>Dreissenoidea</taxon>
        <taxon>Dreissenidae</taxon>
        <taxon>Dreissena</taxon>
    </lineage>
</organism>
<proteinExistence type="predicted"/>
<gene>
    <name evidence="1" type="ORF">DPMN_163912</name>
</gene>
<dbReference type="EMBL" id="JAIWYP010000008">
    <property type="protein sequence ID" value="KAH3785818.1"/>
    <property type="molecule type" value="Genomic_DNA"/>
</dbReference>
<protein>
    <recommendedName>
        <fullName evidence="3">Endonuclease-reverse transcriptase</fullName>
    </recommendedName>
</protein>